<dbReference type="InterPro" id="IPR027417">
    <property type="entry name" value="P-loop_NTPase"/>
</dbReference>
<dbReference type="InterPro" id="IPR056884">
    <property type="entry name" value="NPHP3-like_N"/>
</dbReference>
<keyword evidence="4" id="KW-1185">Reference proteome</keyword>
<dbReference type="Gene3D" id="3.40.50.300">
    <property type="entry name" value="P-loop containing nucleotide triphosphate hydrolases"/>
    <property type="match status" value="1"/>
</dbReference>
<dbReference type="Proteomes" id="UP001362999">
    <property type="component" value="Unassembled WGS sequence"/>
</dbReference>
<accession>A0AAV9Z4Y3</accession>
<protein>
    <recommendedName>
        <fullName evidence="2">Nephrocystin 3-like N-terminal domain-containing protein</fullName>
    </recommendedName>
</protein>
<reference evidence="3 4" key="1">
    <citation type="journal article" date="2024" name="J Genomics">
        <title>Draft genome sequencing and assembly of Favolaschia claudopus CIRM-BRFM 2984 isolated from oak limbs.</title>
        <authorList>
            <person name="Navarro D."/>
            <person name="Drula E."/>
            <person name="Chaduli D."/>
            <person name="Cazenave R."/>
            <person name="Ahrendt S."/>
            <person name="Wang J."/>
            <person name="Lipzen A."/>
            <person name="Daum C."/>
            <person name="Barry K."/>
            <person name="Grigoriev I.V."/>
            <person name="Favel A."/>
            <person name="Rosso M.N."/>
            <person name="Martin F."/>
        </authorList>
    </citation>
    <scope>NUCLEOTIDE SEQUENCE [LARGE SCALE GENOMIC DNA]</scope>
    <source>
        <strain evidence="3 4">CIRM-BRFM 2984</strain>
    </source>
</reference>
<gene>
    <name evidence="3" type="ORF">R3P38DRAFT_716665</name>
</gene>
<comment type="caution">
    <text evidence="3">The sequence shown here is derived from an EMBL/GenBank/DDBJ whole genome shotgun (WGS) entry which is preliminary data.</text>
</comment>
<evidence type="ECO:0000313" key="3">
    <source>
        <dbReference type="EMBL" id="KAK6971702.1"/>
    </source>
</evidence>
<organism evidence="3 4">
    <name type="scientific">Favolaschia claudopus</name>
    <dbReference type="NCBI Taxonomy" id="2862362"/>
    <lineage>
        <taxon>Eukaryota</taxon>
        <taxon>Fungi</taxon>
        <taxon>Dikarya</taxon>
        <taxon>Basidiomycota</taxon>
        <taxon>Agaricomycotina</taxon>
        <taxon>Agaricomycetes</taxon>
        <taxon>Agaricomycetidae</taxon>
        <taxon>Agaricales</taxon>
        <taxon>Marasmiineae</taxon>
        <taxon>Mycenaceae</taxon>
        <taxon>Favolaschia</taxon>
    </lineage>
</organism>
<evidence type="ECO:0000256" key="1">
    <source>
        <dbReference type="ARBA" id="ARBA00022737"/>
    </source>
</evidence>
<proteinExistence type="predicted"/>
<keyword evidence="1" id="KW-0677">Repeat</keyword>
<dbReference type="AlphaFoldDB" id="A0AAV9Z4Y3"/>
<evidence type="ECO:0000259" key="2">
    <source>
        <dbReference type="Pfam" id="PF24883"/>
    </source>
</evidence>
<dbReference type="Pfam" id="PF24883">
    <property type="entry name" value="NPHP3_N"/>
    <property type="match status" value="1"/>
</dbReference>
<evidence type="ECO:0000313" key="4">
    <source>
        <dbReference type="Proteomes" id="UP001362999"/>
    </source>
</evidence>
<dbReference type="SUPFAM" id="SSF52540">
    <property type="entry name" value="P-loop containing nucleoside triphosphate hydrolases"/>
    <property type="match status" value="1"/>
</dbReference>
<feature type="domain" description="Nephrocystin 3-like N-terminal" evidence="2">
    <location>
        <begin position="84"/>
        <end position="245"/>
    </location>
</feature>
<sequence>MKKILESDEDIEIIETAIRKIDGRLKSFHLEITMSIENKIDNSNLDAALRILWNASATEATHDAAESFTHPPCHPNTRLKILDQLTTWSQDTSDSASQILWMHGPAGTGKSAIAQSFCQQLEDRTSLGASFFFKQGHQSRGNSTKLWPTIAYQLALISDSFKAAIAMRLISNPALIDKSLPAQLQRLVVDPYNDAEASNDRTSSLVIVIDGLDECQDETRQQEILRSLAKFLASQPLLRILIVSRPEAHIKQVFGEAALSSYAHLIVPGSSEDVEVYLTDEFKRIRETHAAMASISCPWPEDDLIHHIIDKSSGHFIYAATIIRFVEDDNFDPAERLVIVTQLRPQHQDSNYVSPFSALDELYLQILSLVPYRPQLSRVFSVIAAEFTGSLSVPQIGQLLGLKPTEILLTIRKLHSLIKIDDRPRPTEPAVIDQHISVYHASFLDFLRDPNRSRIFYFSDIDRQNLATDMLEALSQNLSHNHELESRSLLSCLPFITTTQLTPKLISLLYRINLDLIMSFRFPVHCSRRFIEWLEAPLDLIQEWEENFFIGRFNHHCADALITQSFSWTRNLECELPSIDFVQSATSSDLIRIIHIYRLGTLFLDEGATRSFGSNMVPEIQQLSDKDVRTIISATRPMLENSDDSVTVWFTFLWSVAHPTRIRELHPDPSLEMTAIWCMNEIGRAQKWPRVPPSWSYILRSCLPAPVLLNVLHCNKEHISSFIARNLSYDDDLANVHHEWHNILQWLQTFPDPPIDMLEYVKNHLPADYVEDDTLWIDWKEFTGW</sequence>
<dbReference type="EMBL" id="JAWWNJ010000206">
    <property type="protein sequence ID" value="KAK6971702.1"/>
    <property type="molecule type" value="Genomic_DNA"/>
</dbReference>
<dbReference type="PANTHER" id="PTHR10039">
    <property type="entry name" value="AMELOGENIN"/>
    <property type="match status" value="1"/>
</dbReference>
<dbReference type="PANTHER" id="PTHR10039:SF17">
    <property type="entry name" value="FUNGAL STAND N-TERMINAL GOODBYE DOMAIN-CONTAINING PROTEIN-RELATED"/>
    <property type="match status" value="1"/>
</dbReference>
<name>A0AAV9Z4Y3_9AGAR</name>